<dbReference type="SUPFAM" id="SSF53850">
    <property type="entry name" value="Periplasmic binding protein-like II"/>
    <property type="match status" value="1"/>
</dbReference>
<keyword evidence="3" id="KW-0732">Signal</keyword>
<dbReference type="PANTHER" id="PTHR43649">
    <property type="entry name" value="ARABINOSE-BINDING PROTEIN-RELATED"/>
    <property type="match status" value="1"/>
</dbReference>
<comment type="caution">
    <text evidence="4">The sequence shown here is derived from an EMBL/GenBank/DDBJ whole genome shotgun (WGS) entry which is preliminary data.</text>
</comment>
<evidence type="ECO:0000313" key="5">
    <source>
        <dbReference type="Proteomes" id="UP000249522"/>
    </source>
</evidence>
<dbReference type="EMBL" id="QKRB01000058">
    <property type="protein sequence ID" value="PZD93231.1"/>
    <property type="molecule type" value="Genomic_DNA"/>
</dbReference>
<reference evidence="4 5" key="1">
    <citation type="submission" date="2018-06" db="EMBL/GenBank/DDBJ databases">
        <title>Paenibacillus imtechensis sp. nov.</title>
        <authorList>
            <person name="Pinnaka A.K."/>
            <person name="Singh H."/>
            <person name="Kaur M."/>
        </authorList>
    </citation>
    <scope>NUCLEOTIDE SEQUENCE [LARGE SCALE GENOMIC DNA]</scope>
    <source>
        <strain evidence="4 5">SMB1</strain>
    </source>
</reference>
<gene>
    <name evidence="4" type="ORF">DNH61_24615</name>
</gene>
<feature type="signal peptide" evidence="3">
    <location>
        <begin position="1"/>
        <end position="23"/>
    </location>
</feature>
<organism evidence="4 5">
    <name type="scientific">Paenibacillus sambharensis</name>
    <dbReference type="NCBI Taxonomy" id="1803190"/>
    <lineage>
        <taxon>Bacteria</taxon>
        <taxon>Bacillati</taxon>
        <taxon>Bacillota</taxon>
        <taxon>Bacilli</taxon>
        <taxon>Bacillales</taxon>
        <taxon>Paenibacillaceae</taxon>
        <taxon>Paenibacillus</taxon>
    </lineage>
</organism>
<dbReference type="PROSITE" id="PS51257">
    <property type="entry name" value="PROKAR_LIPOPROTEIN"/>
    <property type="match status" value="1"/>
</dbReference>
<dbReference type="Proteomes" id="UP000249522">
    <property type="component" value="Unassembled WGS sequence"/>
</dbReference>
<dbReference type="Pfam" id="PF13416">
    <property type="entry name" value="SBP_bac_8"/>
    <property type="match status" value="1"/>
</dbReference>
<dbReference type="InterPro" id="IPR050490">
    <property type="entry name" value="Bact_solute-bd_prot1"/>
</dbReference>
<evidence type="ECO:0000256" key="2">
    <source>
        <dbReference type="ARBA" id="ARBA00022448"/>
    </source>
</evidence>
<evidence type="ECO:0008006" key="6">
    <source>
        <dbReference type="Google" id="ProtNLM"/>
    </source>
</evidence>
<feature type="chain" id="PRO_5015943120" description="Carbohydrate ABC transporter substrate-binding protein" evidence="3">
    <location>
        <begin position="24"/>
        <end position="406"/>
    </location>
</feature>
<keyword evidence="2" id="KW-0813">Transport</keyword>
<dbReference type="Gene3D" id="3.40.190.10">
    <property type="entry name" value="Periplasmic binding protein-like II"/>
    <property type="match status" value="1"/>
</dbReference>
<evidence type="ECO:0000256" key="1">
    <source>
        <dbReference type="ARBA" id="ARBA00008520"/>
    </source>
</evidence>
<name>A0A2W1LN59_9BACL</name>
<dbReference type="PANTHER" id="PTHR43649:SF29">
    <property type="entry name" value="OSMOPROTECTIVE COMPOUNDS-BINDING PROTEIN GGTB"/>
    <property type="match status" value="1"/>
</dbReference>
<accession>A0A2W1LN59</accession>
<sequence>MCSLVRTPLIIIAICLLALTGCAAESPDLREEEVSLTIGYTSEELFEQRYASLLSIEYPRLKYTVVPMNEMAKKQISAEQWSKENSADLLYIPADDYQEFIDSSLLLELDTYIQRDSYPLETLAASVVDLTKQYGKGKLYGLPSNFYSRAIAYNKQLFDDMGIDYPSDQMTWDELIALASRFDRGLSLAYPSAADWVMDMGRLQNLQVWDETADSPTLHSPEWEAVFNLIREPLKDGRIAVHTINSSGTNPFISGEYAMQAVSYEEFRMLEQQSGMEWGLVTMPVNSADPDNGSSMTAGGFFAIPAASVHADAAWELLQYFMSDRVAELEYRSSYGFSILTSMISMSEAEDAYMEAFYKLGSAPGTEESTKAYAIVEEVVTRLIQEDTATEIILSEAGQELAGSRP</sequence>
<evidence type="ECO:0000256" key="3">
    <source>
        <dbReference type="SAM" id="SignalP"/>
    </source>
</evidence>
<dbReference type="InterPro" id="IPR006059">
    <property type="entry name" value="SBP"/>
</dbReference>
<proteinExistence type="inferred from homology"/>
<protein>
    <recommendedName>
        <fullName evidence="6">Carbohydrate ABC transporter substrate-binding protein</fullName>
    </recommendedName>
</protein>
<evidence type="ECO:0000313" key="4">
    <source>
        <dbReference type="EMBL" id="PZD93231.1"/>
    </source>
</evidence>
<keyword evidence="5" id="KW-1185">Reference proteome</keyword>
<dbReference type="AlphaFoldDB" id="A0A2W1LN59"/>
<comment type="similarity">
    <text evidence="1">Belongs to the bacterial solute-binding protein 1 family.</text>
</comment>